<dbReference type="Proteomes" id="UP001265550">
    <property type="component" value="Unassembled WGS sequence"/>
</dbReference>
<name>A0ABU1VDA3_9BURK</name>
<dbReference type="EMBL" id="JAVDWE010000009">
    <property type="protein sequence ID" value="MDR7095456.1"/>
    <property type="molecule type" value="Genomic_DNA"/>
</dbReference>
<protein>
    <submittedName>
        <fullName evidence="2">Hemerythrin-like domain-containing protein</fullName>
    </submittedName>
</protein>
<evidence type="ECO:0000313" key="3">
    <source>
        <dbReference type="Proteomes" id="UP001265550"/>
    </source>
</evidence>
<evidence type="ECO:0000313" key="2">
    <source>
        <dbReference type="EMBL" id="MDR7095456.1"/>
    </source>
</evidence>
<dbReference type="InterPro" id="IPR012312">
    <property type="entry name" value="Hemerythrin-like"/>
</dbReference>
<accession>A0ABU1VDA3</accession>
<evidence type="ECO:0000259" key="1">
    <source>
        <dbReference type="Pfam" id="PF01814"/>
    </source>
</evidence>
<proteinExistence type="predicted"/>
<comment type="caution">
    <text evidence="2">The sequence shown here is derived from an EMBL/GenBank/DDBJ whole genome shotgun (WGS) entry which is preliminary data.</text>
</comment>
<feature type="domain" description="Hemerythrin-like" evidence="1">
    <location>
        <begin position="18"/>
        <end position="154"/>
    </location>
</feature>
<reference evidence="2 3" key="1">
    <citation type="submission" date="2023-07" db="EMBL/GenBank/DDBJ databases">
        <title>Sorghum-associated microbial communities from plants grown in Nebraska, USA.</title>
        <authorList>
            <person name="Schachtman D."/>
        </authorList>
    </citation>
    <scope>NUCLEOTIDE SEQUENCE [LARGE SCALE GENOMIC DNA]</scope>
    <source>
        <strain evidence="2 3">BE240</strain>
    </source>
</reference>
<dbReference type="Gene3D" id="1.20.120.520">
    <property type="entry name" value="nmb1532 protein domain like"/>
    <property type="match status" value="1"/>
</dbReference>
<dbReference type="Pfam" id="PF01814">
    <property type="entry name" value="Hemerythrin"/>
    <property type="match status" value="1"/>
</dbReference>
<sequence length="184" mass="20394">MNTAQTPDRTEPADAAPLNAFADCHIGILKRLNVLDQLPALLEPAAQARRIATDSLGFFREAIFEHHLDEETELFPAVLASAQPGAERMRVQGIVDRLTREHRILEGLWKVLEKDLKRVARGQDADLDVEEVRALVAAYASHATYEELEFLPLCESILGRNGNHMAALGLSLHLRHAPAVMAHI</sequence>
<gene>
    <name evidence="2" type="ORF">J2X09_003207</name>
</gene>
<keyword evidence="3" id="KW-1185">Reference proteome</keyword>
<dbReference type="RefSeq" id="WP_204731279.1">
    <property type="nucleotide sequence ID" value="NZ_JAVDWE010000009.1"/>
</dbReference>
<organism evidence="2 3">
    <name type="scientific">Hydrogenophaga laconesensis</name>
    <dbReference type="NCBI Taxonomy" id="1805971"/>
    <lineage>
        <taxon>Bacteria</taxon>
        <taxon>Pseudomonadati</taxon>
        <taxon>Pseudomonadota</taxon>
        <taxon>Betaproteobacteria</taxon>
        <taxon>Burkholderiales</taxon>
        <taxon>Comamonadaceae</taxon>
        <taxon>Hydrogenophaga</taxon>
    </lineage>
</organism>